<dbReference type="InterPro" id="IPR051044">
    <property type="entry name" value="MAG_DAG_Lipase"/>
</dbReference>
<accession>A0A4R3TNU6</accession>
<sequence length="309" mass="35506">MKLTKFSFISQCDGLCIHGMCMVPDREVVGVIQLVHGMAEHKERYENLMHYLAQSGYLCVIHDHRGHGESVKSQADLGYFYGVDATYLIEDIHEISMRIKEHFPHVPLFLFGHSMGSLAVRAYCKRYDRDIDGLIVCGSPSENKAAAFGKILCQIMEKVKQDHYRSSFLQRLAFGHHNDGIQDAKSENSWICSDADVVKEYDEDPLCGFTFTLNGFENLFALMMTVYDKKGWQCHHASMPIYFIAGKQDPCIISEKAFHTAVMLMRKVGYANVSWKLYEGMRHEILNERDKGEVYRDLLKWLNKHTTNT</sequence>
<comment type="caution">
    <text evidence="2">The sequence shown here is derived from an EMBL/GenBank/DDBJ whole genome shotgun (WGS) entry which is preliminary data.</text>
</comment>
<proteinExistence type="predicted"/>
<name>A0A4R3TNU6_9FIRM</name>
<feature type="domain" description="Serine aminopeptidase S33" evidence="1">
    <location>
        <begin position="28"/>
        <end position="290"/>
    </location>
</feature>
<evidence type="ECO:0000259" key="1">
    <source>
        <dbReference type="Pfam" id="PF12146"/>
    </source>
</evidence>
<gene>
    <name evidence="2" type="ORF">EDD61_10138</name>
</gene>
<dbReference type="Proteomes" id="UP000295773">
    <property type="component" value="Unassembled WGS sequence"/>
</dbReference>
<dbReference type="InterPro" id="IPR029058">
    <property type="entry name" value="AB_hydrolase_fold"/>
</dbReference>
<dbReference type="GO" id="GO:0016787">
    <property type="term" value="F:hydrolase activity"/>
    <property type="evidence" value="ECO:0007669"/>
    <property type="project" value="UniProtKB-KW"/>
</dbReference>
<evidence type="ECO:0000313" key="3">
    <source>
        <dbReference type="Proteomes" id="UP000295773"/>
    </source>
</evidence>
<evidence type="ECO:0000313" key="2">
    <source>
        <dbReference type="EMBL" id="TCU63387.1"/>
    </source>
</evidence>
<dbReference type="SUPFAM" id="SSF53474">
    <property type="entry name" value="alpha/beta-Hydrolases"/>
    <property type="match status" value="1"/>
</dbReference>
<dbReference type="AlphaFoldDB" id="A0A4R3TNU6"/>
<keyword evidence="2" id="KW-0378">Hydrolase</keyword>
<reference evidence="2 3" key="1">
    <citation type="submission" date="2019-03" db="EMBL/GenBank/DDBJ databases">
        <title>Genomic Encyclopedia of Type Strains, Phase IV (KMG-IV): sequencing the most valuable type-strain genomes for metagenomic binning, comparative biology and taxonomic classification.</title>
        <authorList>
            <person name="Goeker M."/>
        </authorList>
    </citation>
    <scope>NUCLEOTIDE SEQUENCE [LARGE SCALE GENOMIC DNA]</scope>
    <source>
        <strain evidence="2 3">DSM 29481</strain>
    </source>
</reference>
<dbReference type="Pfam" id="PF12146">
    <property type="entry name" value="Hydrolase_4"/>
    <property type="match status" value="1"/>
</dbReference>
<dbReference type="EMBL" id="SMBP01000001">
    <property type="protein sequence ID" value="TCU63387.1"/>
    <property type="molecule type" value="Genomic_DNA"/>
</dbReference>
<organism evidence="2 3">
    <name type="scientific">Longicatena caecimuris</name>
    <dbReference type="NCBI Taxonomy" id="1796635"/>
    <lineage>
        <taxon>Bacteria</taxon>
        <taxon>Bacillati</taxon>
        <taxon>Bacillota</taxon>
        <taxon>Erysipelotrichia</taxon>
        <taxon>Erysipelotrichales</taxon>
        <taxon>Erysipelotrichaceae</taxon>
        <taxon>Longicatena</taxon>
    </lineage>
</organism>
<protein>
    <submittedName>
        <fullName evidence="2">Alpha-beta hydrolase superfamily lysophospholipase</fullName>
    </submittedName>
</protein>
<dbReference type="PANTHER" id="PTHR11614">
    <property type="entry name" value="PHOSPHOLIPASE-RELATED"/>
    <property type="match status" value="1"/>
</dbReference>
<dbReference type="Gene3D" id="3.40.50.1820">
    <property type="entry name" value="alpha/beta hydrolase"/>
    <property type="match status" value="1"/>
</dbReference>
<keyword evidence="3" id="KW-1185">Reference proteome</keyword>
<dbReference type="InterPro" id="IPR022742">
    <property type="entry name" value="Hydrolase_4"/>
</dbReference>
<dbReference type="RefSeq" id="WP_132223141.1">
    <property type="nucleotide sequence ID" value="NZ_JANKBG010000001.1"/>
</dbReference>